<name>F8P356_SERL9</name>
<dbReference type="KEGG" id="sla:SERLADRAFT_440604"/>
<proteinExistence type="predicted"/>
<sequence>MCHPAEGENTFENWKVIFGVAEEYEHRKTPMRESEVIRRSGAFQDLCSRKAVQAEGDCSKAGIRFKNQSNGWYLEPENMTGGDRQRLQDYHRRYEDLAGSL</sequence>
<accession>F8P356</accession>
<dbReference type="GeneID" id="18815397"/>
<reference evidence="1" key="1">
    <citation type="submission" date="2011-04" db="EMBL/GenBank/DDBJ databases">
        <title>Evolution of plant cell wall degrading machinery underlies the functional diversity of forest fungi.</title>
        <authorList>
            <consortium name="US DOE Joint Genome Institute (JGI-PGF)"/>
            <person name="Eastwood D.C."/>
            <person name="Floudas D."/>
            <person name="Binder M."/>
            <person name="Majcherczyk A."/>
            <person name="Schneider P."/>
            <person name="Aerts A."/>
            <person name="Asiegbu F.O."/>
            <person name="Baker S.E."/>
            <person name="Barry K."/>
            <person name="Bendiksby M."/>
            <person name="Blumentritt M."/>
            <person name="Coutinho P.M."/>
            <person name="Cullen D."/>
            <person name="Cullen D."/>
            <person name="Gathman A."/>
            <person name="Goodell B."/>
            <person name="Henrissat B."/>
            <person name="Ihrmark K."/>
            <person name="Kauserud H."/>
            <person name="Kohler A."/>
            <person name="LaButti K."/>
            <person name="Lapidus A."/>
            <person name="Lavin J.L."/>
            <person name="Lee Y.-H."/>
            <person name="Lindquist E."/>
            <person name="Lilly W."/>
            <person name="Lucas S."/>
            <person name="Morin E."/>
            <person name="Murat C."/>
            <person name="Oguiza J.A."/>
            <person name="Park J."/>
            <person name="Pisabarro A.G."/>
            <person name="Riley R."/>
            <person name="Rosling A."/>
            <person name="Salamov A."/>
            <person name="Schmidt O."/>
            <person name="Schmutz J."/>
            <person name="Skrede I."/>
            <person name="Stenlid J."/>
            <person name="Wiebenga A."/>
            <person name="Xie X."/>
            <person name="Kues U."/>
            <person name="Hibbett D.S."/>
            <person name="Hoffmeister D."/>
            <person name="Hogberg N."/>
            <person name="Martin F."/>
            <person name="Grigoriev I.V."/>
            <person name="Watkinson S.C."/>
        </authorList>
    </citation>
    <scope>NUCLEOTIDE SEQUENCE</scope>
    <source>
        <strain evidence="1">S7.9</strain>
    </source>
</reference>
<dbReference type="Proteomes" id="UP000008064">
    <property type="component" value="Unassembled WGS sequence"/>
</dbReference>
<dbReference type="EMBL" id="GL945437">
    <property type="protein sequence ID" value="EGO22587.1"/>
    <property type="molecule type" value="Genomic_DNA"/>
</dbReference>
<dbReference type="AlphaFoldDB" id="F8P356"/>
<dbReference type="RefSeq" id="XP_007321125.1">
    <property type="nucleotide sequence ID" value="XM_007321063.1"/>
</dbReference>
<evidence type="ECO:0000313" key="1">
    <source>
        <dbReference type="EMBL" id="EGO22587.1"/>
    </source>
</evidence>
<organism>
    <name type="scientific">Serpula lacrymans var. lacrymans (strain S7.9)</name>
    <name type="common">Dry rot fungus</name>
    <dbReference type="NCBI Taxonomy" id="578457"/>
    <lineage>
        <taxon>Eukaryota</taxon>
        <taxon>Fungi</taxon>
        <taxon>Dikarya</taxon>
        <taxon>Basidiomycota</taxon>
        <taxon>Agaricomycotina</taxon>
        <taxon>Agaricomycetes</taxon>
        <taxon>Agaricomycetidae</taxon>
        <taxon>Boletales</taxon>
        <taxon>Coniophorineae</taxon>
        <taxon>Serpulaceae</taxon>
        <taxon>Serpula</taxon>
    </lineage>
</organism>
<gene>
    <name evidence="1" type="ORF">SERLADRAFT_440604</name>
</gene>
<dbReference type="HOGENOM" id="CLU_2293398_0_0_1"/>
<protein>
    <submittedName>
        <fullName evidence="1">Uncharacterized protein</fullName>
    </submittedName>
</protein>